<proteinExistence type="inferred from homology"/>
<feature type="transmembrane region" description="Helical" evidence="7">
    <location>
        <begin position="12"/>
        <end position="32"/>
    </location>
</feature>
<dbReference type="InterPro" id="IPR038765">
    <property type="entry name" value="Papain-like_cys_pep_sf"/>
</dbReference>
<evidence type="ECO:0000313" key="11">
    <source>
        <dbReference type="Proteomes" id="UP001177140"/>
    </source>
</evidence>
<dbReference type="Pfam" id="PF01753">
    <property type="entry name" value="zf-MYND"/>
    <property type="match status" value="1"/>
</dbReference>
<dbReference type="InterPro" id="IPR002893">
    <property type="entry name" value="Znf_MYND"/>
</dbReference>
<dbReference type="InterPro" id="IPR028889">
    <property type="entry name" value="USP"/>
</dbReference>
<sequence length="1005" mass="111975">MHISGYIPVDLYSFIQFSFTIFIILLGLLHLVKNTAKKYFFVDATFDEEVVEEEEEDKYTQDTTMITADSFSCALCGTHTTKMCNGCKALYYCSQICQRKHWTSGHKYRCNDFKQRKLNSTSIFSQKGRAFGSGDTSSVVIQRTKKVLFPYEEFVKLFNWDKQGFPPCGLLNCGNSCFANVVLQCLSCTRPLVAYLLQKGHREQCRRYDWCFMCELQVHVERAVESSYPFSPINILSRLPNIGGNLGYGKQEDAHEFMRFAIDTMQSVCLDEFGGEKALHPCSLETTLIQHIFGGQLQSQVTCTECNKISNRKENMMDLTVEIQGEASSLEDCLDQFTVKERLDGENLYKCDGCDDYVKAWKRLSVCQAPNILTIALKRFQSGRFGKLNKRVIFPETLDLGPYMSEAGSGSNLYHLYAVVVHVDMLNASFFGHYICYTQDFDGNWYRIDDCKVIRVELEEVLSQGAYMLLYSRKGARSDCVKPLKPLMEEQMCSEKSDGSSTIAKTIDLLETSTSKSCHIICEPEEDSKSSIEEEDQQAVYVTKELQECSDKPLESCSIGEPILFETFTSQSCNTKWQPGEDLKPSIEDDQQVVYAAKEVQDCSDHTVESWGVHDSTNQFETSIEDDQQAVYAAKEVQNCSDHTVESYGVTESTDLFETSTSKSFDILCQPGTALASTFDHENDMNLDINCVKADLRSSIYSQQDINLSSTESNDCRSSPTAETSSASFNNVFVPTEQFPETNSEAGCKFWEGSTEMNGCSIEVTSSKCSVGGSLSGENGIHHIEGCAVPVTEHISTRETLDVDNPASCPGYQNTSLENSEKSPSISLPGSAKKIEIKVLEPAVDKNHGVKRKPLFARGFLDKNNRCRSQNGNGKAKMGSNEVGLSCKVKSNSNGFARSDTLHQNGTVECSTPNGSNCNLKSSFVEEKPEKMVPCIVANGGCNDESYHQTDLVDSEAPSVSATSDMISSSTESQNMECEVSSSKSDMQWHFGDRNRTSAVVRNIC</sequence>
<evidence type="ECO:0000256" key="7">
    <source>
        <dbReference type="SAM" id="Phobius"/>
    </source>
</evidence>
<dbReference type="PANTHER" id="PTHR24006:SF677">
    <property type="entry name" value="UBIQUITIN CARBOXYL-TERMINAL HYDROLASE 19"/>
    <property type="match status" value="1"/>
</dbReference>
<keyword evidence="2" id="KW-0479">Metal-binding</keyword>
<dbReference type="PROSITE" id="PS50235">
    <property type="entry name" value="USP_3"/>
    <property type="match status" value="1"/>
</dbReference>
<dbReference type="PROSITE" id="PS01360">
    <property type="entry name" value="ZF_MYND_1"/>
    <property type="match status" value="1"/>
</dbReference>
<evidence type="ECO:0000256" key="6">
    <source>
        <dbReference type="SAM" id="MobiDB-lite"/>
    </source>
</evidence>
<dbReference type="Pfam" id="PF00443">
    <property type="entry name" value="UCH"/>
    <property type="match status" value="1"/>
</dbReference>
<dbReference type="GO" id="GO:0016579">
    <property type="term" value="P:protein deubiquitination"/>
    <property type="evidence" value="ECO:0007669"/>
    <property type="project" value="InterPro"/>
</dbReference>
<accession>A0AA41VUU5</accession>
<dbReference type="CDD" id="cd02661">
    <property type="entry name" value="Peptidase_C19E"/>
    <property type="match status" value="1"/>
</dbReference>
<dbReference type="SUPFAM" id="SSF144232">
    <property type="entry name" value="HIT/MYND zinc finger-like"/>
    <property type="match status" value="1"/>
</dbReference>
<dbReference type="Gene3D" id="6.10.140.2220">
    <property type="match status" value="1"/>
</dbReference>
<feature type="domain" description="MYND-type" evidence="9">
    <location>
        <begin position="73"/>
        <end position="110"/>
    </location>
</feature>
<keyword evidence="4" id="KW-0862">Zinc</keyword>
<keyword evidence="11" id="KW-1185">Reference proteome</keyword>
<feature type="compositionally biased region" description="Polar residues" evidence="6">
    <location>
        <begin position="811"/>
        <end position="828"/>
    </location>
</feature>
<name>A0AA41VUU5_PAPNU</name>
<dbReference type="AlphaFoldDB" id="A0AA41VUU5"/>
<keyword evidence="7" id="KW-1133">Transmembrane helix</keyword>
<dbReference type="InterPro" id="IPR018200">
    <property type="entry name" value="USP_CS"/>
</dbReference>
<dbReference type="FunFam" id="3.90.70.10:FF:000026">
    <property type="entry name" value="Ubiquitin carboxyl-terminal hydrolase 15"/>
    <property type="match status" value="1"/>
</dbReference>
<evidence type="ECO:0000259" key="9">
    <source>
        <dbReference type="PROSITE" id="PS50865"/>
    </source>
</evidence>
<dbReference type="GO" id="GO:0005829">
    <property type="term" value="C:cytosol"/>
    <property type="evidence" value="ECO:0007669"/>
    <property type="project" value="TreeGrafter"/>
</dbReference>
<dbReference type="EMBL" id="JAJJMA010298781">
    <property type="protein sequence ID" value="MCL7047930.1"/>
    <property type="molecule type" value="Genomic_DNA"/>
</dbReference>
<dbReference type="GO" id="GO:0004843">
    <property type="term" value="F:cysteine-type deubiquitinase activity"/>
    <property type="evidence" value="ECO:0007669"/>
    <property type="project" value="InterPro"/>
</dbReference>
<gene>
    <name evidence="10" type="ORF">MKW94_011993</name>
</gene>
<feature type="domain" description="USP" evidence="8">
    <location>
        <begin position="168"/>
        <end position="474"/>
    </location>
</feature>
<evidence type="ECO:0000256" key="2">
    <source>
        <dbReference type="ARBA" id="ARBA00022723"/>
    </source>
</evidence>
<dbReference type="PROSITE" id="PS50865">
    <property type="entry name" value="ZF_MYND_2"/>
    <property type="match status" value="1"/>
</dbReference>
<dbReference type="SUPFAM" id="SSF54001">
    <property type="entry name" value="Cysteine proteinases"/>
    <property type="match status" value="1"/>
</dbReference>
<organism evidence="10 11">
    <name type="scientific">Papaver nudicaule</name>
    <name type="common">Iceland poppy</name>
    <dbReference type="NCBI Taxonomy" id="74823"/>
    <lineage>
        <taxon>Eukaryota</taxon>
        <taxon>Viridiplantae</taxon>
        <taxon>Streptophyta</taxon>
        <taxon>Embryophyta</taxon>
        <taxon>Tracheophyta</taxon>
        <taxon>Spermatophyta</taxon>
        <taxon>Magnoliopsida</taxon>
        <taxon>Ranunculales</taxon>
        <taxon>Papaveraceae</taxon>
        <taxon>Papaveroideae</taxon>
        <taxon>Papaver</taxon>
    </lineage>
</organism>
<feature type="region of interest" description="Disordered" evidence="6">
    <location>
        <begin position="710"/>
        <end position="729"/>
    </location>
</feature>
<feature type="region of interest" description="Disordered" evidence="6">
    <location>
        <begin position="799"/>
        <end position="828"/>
    </location>
</feature>
<keyword evidence="7" id="KW-0812">Transmembrane</keyword>
<evidence type="ECO:0000256" key="5">
    <source>
        <dbReference type="PROSITE-ProRule" id="PRU00134"/>
    </source>
</evidence>
<evidence type="ECO:0000256" key="3">
    <source>
        <dbReference type="ARBA" id="ARBA00022771"/>
    </source>
</evidence>
<dbReference type="PANTHER" id="PTHR24006">
    <property type="entry name" value="UBIQUITIN CARBOXYL-TERMINAL HYDROLASE"/>
    <property type="match status" value="1"/>
</dbReference>
<comment type="caution">
    <text evidence="10">The sequence shown here is derived from an EMBL/GenBank/DDBJ whole genome shotgun (WGS) entry which is preliminary data.</text>
</comment>
<dbReference type="GO" id="GO:0008270">
    <property type="term" value="F:zinc ion binding"/>
    <property type="evidence" value="ECO:0007669"/>
    <property type="project" value="UniProtKB-KW"/>
</dbReference>
<dbReference type="Proteomes" id="UP001177140">
    <property type="component" value="Unassembled WGS sequence"/>
</dbReference>
<keyword evidence="3 5" id="KW-0863">Zinc-finger</keyword>
<dbReference type="InterPro" id="IPR001394">
    <property type="entry name" value="Peptidase_C19_UCH"/>
</dbReference>
<dbReference type="GO" id="GO:0005634">
    <property type="term" value="C:nucleus"/>
    <property type="evidence" value="ECO:0007669"/>
    <property type="project" value="TreeGrafter"/>
</dbReference>
<evidence type="ECO:0000256" key="1">
    <source>
        <dbReference type="ARBA" id="ARBA00009085"/>
    </source>
</evidence>
<dbReference type="InterPro" id="IPR050164">
    <property type="entry name" value="Peptidase_C19"/>
</dbReference>
<keyword evidence="7" id="KW-0472">Membrane</keyword>
<dbReference type="PROSITE" id="PS00972">
    <property type="entry name" value="USP_1"/>
    <property type="match status" value="1"/>
</dbReference>
<protein>
    <submittedName>
        <fullName evidence="10">Uncharacterized protein</fullName>
    </submittedName>
</protein>
<evidence type="ECO:0000313" key="10">
    <source>
        <dbReference type="EMBL" id="MCL7047930.1"/>
    </source>
</evidence>
<comment type="similarity">
    <text evidence="1">Belongs to the peptidase C19 family.</text>
</comment>
<dbReference type="Gene3D" id="3.90.70.10">
    <property type="entry name" value="Cysteine proteinases"/>
    <property type="match status" value="1"/>
</dbReference>
<evidence type="ECO:0000259" key="8">
    <source>
        <dbReference type="PROSITE" id="PS50235"/>
    </source>
</evidence>
<reference evidence="10" key="1">
    <citation type="submission" date="2022-03" db="EMBL/GenBank/DDBJ databases">
        <title>A functionally conserved STORR gene fusion in Papaver species that diverged 16.8 million years ago.</title>
        <authorList>
            <person name="Catania T."/>
        </authorList>
    </citation>
    <scope>NUCLEOTIDE SEQUENCE</scope>
    <source>
        <strain evidence="10">S-191538</strain>
    </source>
</reference>
<evidence type="ECO:0000256" key="4">
    <source>
        <dbReference type="ARBA" id="ARBA00022833"/>
    </source>
</evidence>